<dbReference type="Gene3D" id="3.40.50.720">
    <property type="entry name" value="NAD(P)-binding Rossmann-like Domain"/>
    <property type="match status" value="1"/>
</dbReference>
<dbReference type="InParanoid" id="A0A166AKU6"/>
<evidence type="ECO:0000313" key="4">
    <source>
        <dbReference type="Proteomes" id="UP000077266"/>
    </source>
</evidence>
<dbReference type="STRING" id="1314781.A0A166AKU6"/>
<dbReference type="InterPro" id="IPR002347">
    <property type="entry name" value="SDR_fam"/>
</dbReference>
<reference evidence="3 4" key="1">
    <citation type="journal article" date="2016" name="Mol. Biol. Evol.">
        <title>Comparative Genomics of Early-Diverging Mushroom-Forming Fungi Provides Insights into the Origins of Lignocellulose Decay Capabilities.</title>
        <authorList>
            <person name="Nagy L.G."/>
            <person name="Riley R."/>
            <person name="Tritt A."/>
            <person name="Adam C."/>
            <person name="Daum C."/>
            <person name="Floudas D."/>
            <person name="Sun H."/>
            <person name="Yadav J.S."/>
            <person name="Pangilinan J."/>
            <person name="Larsson K.H."/>
            <person name="Matsuura K."/>
            <person name="Barry K."/>
            <person name="Labutti K."/>
            <person name="Kuo R."/>
            <person name="Ohm R.A."/>
            <person name="Bhattacharya S.S."/>
            <person name="Shirouzu T."/>
            <person name="Yoshinaga Y."/>
            <person name="Martin F.M."/>
            <person name="Grigoriev I.V."/>
            <person name="Hibbett D.S."/>
        </authorList>
    </citation>
    <scope>NUCLEOTIDE SEQUENCE [LARGE SCALE GENOMIC DNA]</scope>
    <source>
        <strain evidence="3 4">HHB12029</strain>
    </source>
</reference>
<dbReference type="Pfam" id="PF00106">
    <property type="entry name" value="adh_short"/>
    <property type="match status" value="1"/>
</dbReference>
<dbReference type="EMBL" id="KV425999">
    <property type="protein sequence ID" value="KZV92919.1"/>
    <property type="molecule type" value="Genomic_DNA"/>
</dbReference>
<protein>
    <submittedName>
        <fullName evidence="3">NAD(P)-binding protein</fullName>
    </submittedName>
</protein>
<dbReference type="SUPFAM" id="SSF51735">
    <property type="entry name" value="NAD(P)-binding Rossmann-fold domains"/>
    <property type="match status" value="1"/>
</dbReference>
<dbReference type="PANTHER" id="PTHR43669">
    <property type="entry name" value="5-KETO-D-GLUCONATE 5-REDUCTASE"/>
    <property type="match status" value="1"/>
</dbReference>
<proteinExistence type="inferred from homology"/>
<evidence type="ECO:0000313" key="3">
    <source>
        <dbReference type="EMBL" id="KZV92919.1"/>
    </source>
</evidence>
<name>A0A166AKU6_EXIGL</name>
<keyword evidence="2" id="KW-0560">Oxidoreductase</keyword>
<sequence>MAPVAFVIGAGPKVGRGVSRMLKSKGYNVAVGARTPSKSVTWAAEDGVHPVSVDVTKTETITAAFAEVDKKYGPPSIVVYNPGAITIPKDRNDPLTIPVNKFADDVAFGTSGLFAAAQEAVAAFRKTPKDQPKVFIATGNILPFVPANRPFFISLAVAKKAAAYQIELFANSYQTEGFRFYFASQIARDGKGVRDSVLSGEAHGVAYWDLIQRKEQGDWDLRFYEDGSEGPHFPVDHLF</sequence>
<comment type="similarity">
    <text evidence="1">Belongs to the short-chain dehydrogenases/reductases (SDR) family.</text>
</comment>
<dbReference type="OrthoDB" id="5336600at2759"/>
<gene>
    <name evidence="3" type="ORF">EXIGLDRAFT_717774</name>
</gene>
<organism evidence="3 4">
    <name type="scientific">Exidia glandulosa HHB12029</name>
    <dbReference type="NCBI Taxonomy" id="1314781"/>
    <lineage>
        <taxon>Eukaryota</taxon>
        <taxon>Fungi</taxon>
        <taxon>Dikarya</taxon>
        <taxon>Basidiomycota</taxon>
        <taxon>Agaricomycotina</taxon>
        <taxon>Agaricomycetes</taxon>
        <taxon>Auriculariales</taxon>
        <taxon>Exidiaceae</taxon>
        <taxon>Exidia</taxon>
    </lineage>
</organism>
<dbReference type="GO" id="GO:0016491">
    <property type="term" value="F:oxidoreductase activity"/>
    <property type="evidence" value="ECO:0007669"/>
    <property type="project" value="UniProtKB-KW"/>
</dbReference>
<evidence type="ECO:0000256" key="2">
    <source>
        <dbReference type="ARBA" id="ARBA00023002"/>
    </source>
</evidence>
<accession>A0A166AKU6</accession>
<dbReference type="Proteomes" id="UP000077266">
    <property type="component" value="Unassembled WGS sequence"/>
</dbReference>
<dbReference type="AlphaFoldDB" id="A0A166AKU6"/>
<dbReference type="PANTHER" id="PTHR43669:SF4">
    <property type="entry name" value="SHORT-CHAIN DEHYDROGENASE"/>
    <property type="match status" value="1"/>
</dbReference>
<keyword evidence="4" id="KW-1185">Reference proteome</keyword>
<dbReference type="InterPro" id="IPR036291">
    <property type="entry name" value="NAD(P)-bd_dom_sf"/>
</dbReference>
<evidence type="ECO:0000256" key="1">
    <source>
        <dbReference type="ARBA" id="ARBA00006484"/>
    </source>
</evidence>